<dbReference type="RefSeq" id="WP_073337056.1">
    <property type="nucleotide sequence ID" value="NZ_FQXM01000003.1"/>
</dbReference>
<gene>
    <name evidence="1" type="ORF">SAMN02745207_00720</name>
</gene>
<protein>
    <submittedName>
        <fullName evidence="1">Uncharacterized protein</fullName>
    </submittedName>
</protein>
<dbReference type="EMBL" id="FQXM01000003">
    <property type="protein sequence ID" value="SHH29707.1"/>
    <property type="molecule type" value="Genomic_DNA"/>
</dbReference>
<reference evidence="1 2" key="1">
    <citation type="submission" date="2016-11" db="EMBL/GenBank/DDBJ databases">
        <authorList>
            <person name="Jaros S."/>
            <person name="Januszkiewicz K."/>
            <person name="Wedrychowicz H."/>
        </authorList>
    </citation>
    <scope>NUCLEOTIDE SEQUENCE [LARGE SCALE GENOMIC DNA]</scope>
    <source>
        <strain evidence="1 2">DSM 8605</strain>
    </source>
</reference>
<evidence type="ECO:0000313" key="1">
    <source>
        <dbReference type="EMBL" id="SHH29707.1"/>
    </source>
</evidence>
<dbReference type="OrthoDB" id="1916377at2"/>
<name>A0A1M5RTS2_9CLOT</name>
<dbReference type="AlphaFoldDB" id="A0A1M5RTS2"/>
<accession>A0A1M5RTS2</accession>
<keyword evidence="2" id="KW-1185">Reference proteome</keyword>
<proteinExistence type="predicted"/>
<dbReference type="Proteomes" id="UP000184447">
    <property type="component" value="Unassembled WGS sequence"/>
</dbReference>
<organism evidence="1 2">
    <name type="scientific">Clostridium grantii DSM 8605</name>
    <dbReference type="NCBI Taxonomy" id="1121316"/>
    <lineage>
        <taxon>Bacteria</taxon>
        <taxon>Bacillati</taxon>
        <taxon>Bacillota</taxon>
        <taxon>Clostridia</taxon>
        <taxon>Eubacteriales</taxon>
        <taxon>Clostridiaceae</taxon>
        <taxon>Clostridium</taxon>
    </lineage>
</organism>
<sequence length="77" mass="8780">MDKNNFNFKFENLKEIHVGDVPSAKKGIIDCLLNSEENKASIPDKQLNSYIKGHQIGTYIENALKCDQTNKINEKKI</sequence>
<evidence type="ECO:0000313" key="2">
    <source>
        <dbReference type="Proteomes" id="UP000184447"/>
    </source>
</evidence>